<dbReference type="RefSeq" id="WP_104810989.1">
    <property type="nucleotide sequence ID" value="NZ_MQUA01000014.1"/>
</dbReference>
<dbReference type="AlphaFoldDB" id="A0A2S7KKE4"/>
<dbReference type="PROSITE" id="PS51257">
    <property type="entry name" value="PROKAR_LIPOPROTEIN"/>
    <property type="match status" value="1"/>
</dbReference>
<comment type="caution">
    <text evidence="1">The sequence shown here is derived from an EMBL/GenBank/DDBJ whole genome shotgun (WGS) entry which is preliminary data.</text>
</comment>
<gene>
    <name evidence="1" type="ORF">BST83_17100</name>
</gene>
<keyword evidence="2" id="KW-1185">Reference proteome</keyword>
<sequence>MNILIKVALPFIVLFTSCSLQKKIDDSKIDAYYEAETKGSFISIHFKRNTIAFKSVSKDKSTVLNEIKVGNMYCYIKN</sequence>
<accession>A0A2S7KKE4</accession>
<organism evidence="1 2">
    <name type="scientific">Polaribacter filamentus</name>
    <dbReference type="NCBI Taxonomy" id="53483"/>
    <lineage>
        <taxon>Bacteria</taxon>
        <taxon>Pseudomonadati</taxon>
        <taxon>Bacteroidota</taxon>
        <taxon>Flavobacteriia</taxon>
        <taxon>Flavobacteriales</taxon>
        <taxon>Flavobacteriaceae</taxon>
    </lineage>
</organism>
<evidence type="ECO:0000313" key="2">
    <source>
        <dbReference type="Proteomes" id="UP000239522"/>
    </source>
</evidence>
<evidence type="ECO:0000313" key="1">
    <source>
        <dbReference type="EMBL" id="PQB03053.1"/>
    </source>
</evidence>
<reference evidence="1 2" key="1">
    <citation type="submission" date="2016-11" db="EMBL/GenBank/DDBJ databases">
        <title>Trade-off between light-utilization and light-protection in marine flavobacteria.</title>
        <authorList>
            <person name="Kumagai Y."/>
        </authorList>
    </citation>
    <scope>NUCLEOTIDE SEQUENCE [LARGE SCALE GENOMIC DNA]</scope>
    <source>
        <strain evidence="1 2">ATCC 700397</strain>
    </source>
</reference>
<dbReference type="OrthoDB" id="1446480at2"/>
<name>A0A2S7KKE4_9FLAO</name>
<dbReference type="EMBL" id="MQUA01000014">
    <property type="protein sequence ID" value="PQB03053.1"/>
    <property type="molecule type" value="Genomic_DNA"/>
</dbReference>
<dbReference type="Proteomes" id="UP000239522">
    <property type="component" value="Unassembled WGS sequence"/>
</dbReference>
<protein>
    <submittedName>
        <fullName evidence="1">Uncharacterized protein</fullName>
    </submittedName>
</protein>
<proteinExistence type="predicted"/>